<dbReference type="EMBL" id="JBHRZH010000021">
    <property type="protein sequence ID" value="MFC3763839.1"/>
    <property type="molecule type" value="Genomic_DNA"/>
</dbReference>
<comment type="caution">
    <text evidence="2">The sequence shown here is derived from an EMBL/GenBank/DDBJ whole genome shotgun (WGS) entry which is preliminary data.</text>
</comment>
<keyword evidence="3" id="KW-1185">Reference proteome</keyword>
<feature type="transmembrane region" description="Helical" evidence="1">
    <location>
        <begin position="244"/>
        <end position="263"/>
    </location>
</feature>
<proteinExistence type="predicted"/>
<feature type="transmembrane region" description="Helical" evidence="1">
    <location>
        <begin position="156"/>
        <end position="182"/>
    </location>
</feature>
<dbReference type="InterPro" id="IPR051790">
    <property type="entry name" value="Cytochrome_c-biogenesis_DsbD"/>
</dbReference>
<keyword evidence="1" id="KW-0472">Membrane</keyword>
<dbReference type="RefSeq" id="WP_205120963.1">
    <property type="nucleotide sequence ID" value="NZ_JAFBCM010000001.1"/>
</dbReference>
<keyword evidence="1" id="KW-0812">Transmembrane</keyword>
<dbReference type="PANTHER" id="PTHR31272:SF4">
    <property type="entry name" value="CYTOCHROME C-TYPE BIOGENESIS PROTEIN HI_1454-RELATED"/>
    <property type="match status" value="1"/>
</dbReference>
<reference evidence="3" key="1">
    <citation type="journal article" date="2019" name="Int. J. Syst. Evol. Microbiol.">
        <title>The Global Catalogue of Microorganisms (GCM) 10K type strain sequencing project: providing services to taxonomists for standard genome sequencing and annotation.</title>
        <authorList>
            <consortium name="The Broad Institute Genomics Platform"/>
            <consortium name="The Broad Institute Genome Sequencing Center for Infectious Disease"/>
            <person name="Wu L."/>
            <person name="Ma J."/>
        </authorList>
    </citation>
    <scope>NUCLEOTIDE SEQUENCE [LARGE SCALE GENOMIC DNA]</scope>
    <source>
        <strain evidence="3">CGMCC 4.7241</strain>
    </source>
</reference>
<dbReference type="PANTHER" id="PTHR31272">
    <property type="entry name" value="CYTOCHROME C-TYPE BIOGENESIS PROTEIN HI_1454-RELATED"/>
    <property type="match status" value="1"/>
</dbReference>
<feature type="transmembrane region" description="Helical" evidence="1">
    <location>
        <begin position="77"/>
        <end position="97"/>
    </location>
</feature>
<name>A0ABV7YII3_9ACTN</name>
<evidence type="ECO:0000313" key="2">
    <source>
        <dbReference type="EMBL" id="MFC3763839.1"/>
    </source>
</evidence>
<feature type="transmembrane region" description="Helical" evidence="1">
    <location>
        <begin position="50"/>
        <end position="71"/>
    </location>
</feature>
<protein>
    <submittedName>
        <fullName evidence="2">Cytochrome c biogenesis CcdA family protein</fullName>
    </submittedName>
</protein>
<accession>A0ABV7YII3</accession>
<evidence type="ECO:0000313" key="3">
    <source>
        <dbReference type="Proteomes" id="UP001595699"/>
    </source>
</evidence>
<feature type="transmembrane region" description="Helical" evidence="1">
    <location>
        <begin position="6"/>
        <end position="30"/>
    </location>
</feature>
<keyword evidence="1" id="KW-1133">Transmembrane helix</keyword>
<gene>
    <name evidence="2" type="ORF">ACFOUW_23575</name>
</gene>
<feature type="transmembrane region" description="Helical" evidence="1">
    <location>
        <begin position="118"/>
        <end position="144"/>
    </location>
</feature>
<organism evidence="2 3">
    <name type="scientific">Tenggerimyces flavus</name>
    <dbReference type="NCBI Taxonomy" id="1708749"/>
    <lineage>
        <taxon>Bacteria</taxon>
        <taxon>Bacillati</taxon>
        <taxon>Actinomycetota</taxon>
        <taxon>Actinomycetes</taxon>
        <taxon>Propionibacteriales</taxon>
        <taxon>Nocardioidaceae</taxon>
        <taxon>Tenggerimyces</taxon>
    </lineage>
</organism>
<sequence>MLVALAAGMLAAVNPCGFALLPAYLGFLVLDDRDDGKGHEVRNAIKLTAAMTVGFAAVFGIFGLVVAPLAGSIQQHLPWFTIVLGFALAGCGGWLLAGRALPTIKLPTGKGPITRSPASMVAFGASYAVASIGCTIGPFLAIVVGSFRANDPLEGVALYLAYAAGMGITVGVAAVSVALARQGIVSKLRNAGRLIPRLAGALMVAVGAYVAYYGRYELRGATRDPIIDTVDDLQRTLANALERIGAPTIAVALVAVVAAAAVLTRRRRQKERAEGT</sequence>
<feature type="transmembrane region" description="Helical" evidence="1">
    <location>
        <begin position="194"/>
        <end position="214"/>
    </location>
</feature>
<dbReference type="Proteomes" id="UP001595699">
    <property type="component" value="Unassembled WGS sequence"/>
</dbReference>
<evidence type="ECO:0000256" key="1">
    <source>
        <dbReference type="SAM" id="Phobius"/>
    </source>
</evidence>